<dbReference type="InterPro" id="IPR020852">
    <property type="entry name" value="RNR_Ib_NrdI_bac"/>
</dbReference>
<dbReference type="PIRSF" id="PIRSF005087">
    <property type="entry name" value="NrdI"/>
    <property type="match status" value="1"/>
</dbReference>
<dbReference type="STRING" id="262723.MS53_0400"/>
<dbReference type="Proteomes" id="UP000000549">
    <property type="component" value="Chromosome"/>
</dbReference>
<keyword evidence="5" id="KW-1185">Reference proteome</keyword>
<reference evidence="4 5" key="1">
    <citation type="journal article" date="2005" name="J. Bacteriol.">
        <title>Swine and poultry pathogens: the complete genome sequences of two strains of Mycoplasma hyopneumoniae and a strain of Mycoplasma synoviae.</title>
        <authorList>
            <person name="Vasconcelos A.T."/>
            <person name="Ferreira H.B."/>
            <person name="Bizarro C.V."/>
            <person name="Bonatto S.L."/>
            <person name="Carvalho M.O."/>
            <person name="Pinto P.M."/>
            <person name="Almeida D.F."/>
            <person name="Almeida L.G."/>
            <person name="Almeida R."/>
            <person name="Alves-Filho L."/>
            <person name="Assuncao E.N."/>
            <person name="Azevedo V.A."/>
            <person name="Bogo M.R."/>
            <person name="Brigido M.M."/>
            <person name="Brocchi M."/>
            <person name="Burity H.A."/>
            <person name="Camargo A.A."/>
            <person name="Camargo S.S."/>
            <person name="Carepo M.S."/>
            <person name="Carraro D.M."/>
            <person name="de Mattos Cascardo J.C."/>
            <person name="Castro L.A."/>
            <person name="Cavalcanti G."/>
            <person name="Chemale G."/>
            <person name="Collevatti R.G."/>
            <person name="Cunha C.W."/>
            <person name="Dallagiovanna B."/>
            <person name="Dambros B.P."/>
            <person name="Dellagostin O.A."/>
            <person name="Falcao C."/>
            <person name="Fantinatti-Garboggini F."/>
            <person name="Felipe M.S."/>
            <person name="Fiorentin L."/>
            <person name="Franco G.R."/>
            <person name="Freitas N.S."/>
            <person name="Frias D."/>
            <person name="Grangeiro T.B."/>
            <person name="Grisard E.C."/>
            <person name="Guimaraes C.T."/>
            <person name="Hungria M."/>
            <person name="Jardim S.N."/>
            <person name="Krieger M.A."/>
            <person name="Laurino J.P."/>
            <person name="Lima L.F."/>
            <person name="Lopes M.I."/>
            <person name="Loreto E.L."/>
            <person name="Madeira H.M."/>
            <person name="Manfio G.P."/>
            <person name="Maranhao A.Q."/>
            <person name="Martinkovics C.T."/>
            <person name="Medeiros S.R."/>
            <person name="Moreira M.A."/>
            <person name="Neiva M."/>
            <person name="Ramalho-Neto C.E."/>
            <person name="Nicolas M.F."/>
            <person name="Oliveira S.C."/>
            <person name="Paixao R.F."/>
            <person name="Pedrosa F.O."/>
            <person name="Pena S.D."/>
            <person name="Pereira M."/>
            <person name="Pereira-Ferrari L."/>
            <person name="Piffer I."/>
            <person name="Pinto L.S."/>
            <person name="Potrich D.P."/>
            <person name="Salim A.C."/>
            <person name="Santos F.R."/>
            <person name="Schmitt R."/>
            <person name="Schneider M.P."/>
            <person name="Schrank A."/>
            <person name="Schrank I.S."/>
            <person name="Schuck A.F."/>
            <person name="Seuanez H.N."/>
            <person name="Silva D.W."/>
            <person name="Silva R."/>
            <person name="Silva S.C."/>
            <person name="Soares C.M."/>
            <person name="Souza K.R."/>
            <person name="Souza R.C."/>
            <person name="Staats C.C."/>
            <person name="Steffens M.B."/>
            <person name="Teixeira S.M."/>
            <person name="Urmenyi T.P."/>
            <person name="Vainstein M.H."/>
            <person name="Zuccherato L.W."/>
            <person name="Simpson A.J."/>
            <person name="Zaha A."/>
        </authorList>
    </citation>
    <scope>NUCLEOTIDE SEQUENCE [LARGE SCALE GENOMIC DNA]</scope>
    <source>
        <strain evidence="4 5">53</strain>
    </source>
</reference>
<dbReference type="PANTHER" id="PTHR37297:SF1">
    <property type="entry name" value="PROTEIN NRDI"/>
    <property type="match status" value="1"/>
</dbReference>
<comment type="similarity">
    <text evidence="2 3">Belongs to the NrdI family.</text>
</comment>
<dbReference type="EMBL" id="AE017245">
    <property type="protein sequence ID" value="AAZ43812.2"/>
    <property type="molecule type" value="Genomic_DNA"/>
</dbReference>
<dbReference type="InterPro" id="IPR029039">
    <property type="entry name" value="Flavoprotein-like_sf"/>
</dbReference>
<dbReference type="PANTHER" id="PTHR37297">
    <property type="entry name" value="PROTEIN NRDI"/>
    <property type="match status" value="1"/>
</dbReference>
<dbReference type="SUPFAM" id="SSF52218">
    <property type="entry name" value="Flavoproteins"/>
    <property type="match status" value="1"/>
</dbReference>
<evidence type="ECO:0000313" key="4">
    <source>
        <dbReference type="EMBL" id="AAZ43812.2"/>
    </source>
</evidence>
<dbReference type="Pfam" id="PF07972">
    <property type="entry name" value="Flavodoxin_NdrI"/>
    <property type="match status" value="1"/>
</dbReference>
<comment type="function">
    <text evidence="1 3">Probably involved in ribonucleotide reductase function.</text>
</comment>
<dbReference type="HOGENOM" id="CLU_114845_0_0_14"/>
<protein>
    <recommendedName>
        <fullName evidence="3">Protein NrdI</fullName>
    </recommendedName>
</protein>
<dbReference type="InterPro" id="IPR004465">
    <property type="entry name" value="RNR_NrdI"/>
</dbReference>
<evidence type="ECO:0000256" key="1">
    <source>
        <dbReference type="ARBA" id="ARBA00003999"/>
    </source>
</evidence>
<accession>Q4A609</accession>
<dbReference type="HAMAP" id="MF_00128">
    <property type="entry name" value="NrdI"/>
    <property type="match status" value="1"/>
</dbReference>
<dbReference type="eggNOG" id="COG1780">
    <property type="taxonomic scope" value="Bacteria"/>
</dbReference>
<name>Q4A609_MYCS5</name>
<gene>
    <name evidence="3 4" type="primary">nrdI</name>
    <name evidence="4" type="ordered locus">MS53_0400</name>
</gene>
<evidence type="ECO:0000256" key="2">
    <source>
        <dbReference type="ARBA" id="ARBA00009942"/>
    </source>
</evidence>
<dbReference type="GO" id="GO:0010181">
    <property type="term" value="F:FMN binding"/>
    <property type="evidence" value="ECO:0007669"/>
    <property type="project" value="InterPro"/>
</dbReference>
<proteinExistence type="inferred from homology"/>
<evidence type="ECO:0000256" key="3">
    <source>
        <dbReference type="HAMAP-Rule" id="MF_00128"/>
    </source>
</evidence>
<dbReference type="KEGG" id="msy:MS53_0400"/>
<dbReference type="AlphaFoldDB" id="Q4A609"/>
<dbReference type="NCBIfam" id="TIGR00333">
    <property type="entry name" value="nrdI"/>
    <property type="match status" value="1"/>
</dbReference>
<organism evidence="4 5">
    <name type="scientific">Mycoplasmopsis synoviae (strain 53)</name>
    <name type="common">Mycoplasma synoviae</name>
    <dbReference type="NCBI Taxonomy" id="262723"/>
    <lineage>
        <taxon>Bacteria</taxon>
        <taxon>Bacillati</taxon>
        <taxon>Mycoplasmatota</taxon>
        <taxon>Mycoplasmoidales</taxon>
        <taxon>Metamycoplasmataceae</taxon>
        <taxon>Mycoplasmopsis</taxon>
    </lineage>
</organism>
<dbReference type="Gene3D" id="3.40.50.360">
    <property type="match status" value="1"/>
</dbReference>
<evidence type="ECO:0000313" key="5">
    <source>
        <dbReference type="Proteomes" id="UP000000549"/>
    </source>
</evidence>
<sequence length="153" mass="17155">MGVLMKPQEVLIELKKPKGEKHIVYFSSETGNTKKFVDKLKINSSRIPIDLNASLEISQDYVLFCPTYSGGFGEVKGSVPKQVIKFLNKKKNRDHCMAIVASGNTNFGDTYGLAGNVLQAKLKVPLLHVFELLGTKHDEEVVHQKINQLWNNK</sequence>